<sequence>TFNKMYSHKELDKDVDAVVDDMSMDKLDWAMQQVKRSVDKHLEEESA</sequence>
<evidence type="ECO:0000313" key="1">
    <source>
        <dbReference type="EMBL" id="KKM03794.1"/>
    </source>
</evidence>
<reference evidence="1" key="1">
    <citation type="journal article" date="2015" name="Nature">
        <title>Complex archaea that bridge the gap between prokaryotes and eukaryotes.</title>
        <authorList>
            <person name="Spang A."/>
            <person name="Saw J.H."/>
            <person name="Jorgensen S.L."/>
            <person name="Zaremba-Niedzwiedzka K."/>
            <person name="Martijn J."/>
            <person name="Lind A.E."/>
            <person name="van Eijk R."/>
            <person name="Schleper C."/>
            <person name="Guy L."/>
            <person name="Ettema T.J."/>
        </authorList>
    </citation>
    <scope>NUCLEOTIDE SEQUENCE</scope>
</reference>
<dbReference type="AlphaFoldDB" id="A0A0F9GYC3"/>
<proteinExistence type="predicted"/>
<organism evidence="1">
    <name type="scientific">marine sediment metagenome</name>
    <dbReference type="NCBI Taxonomy" id="412755"/>
    <lineage>
        <taxon>unclassified sequences</taxon>
        <taxon>metagenomes</taxon>
        <taxon>ecological metagenomes</taxon>
    </lineage>
</organism>
<accession>A0A0F9GYC3</accession>
<feature type="non-terminal residue" evidence="1">
    <location>
        <position position="1"/>
    </location>
</feature>
<dbReference type="EMBL" id="LAZR01016599">
    <property type="protein sequence ID" value="KKM03794.1"/>
    <property type="molecule type" value="Genomic_DNA"/>
</dbReference>
<name>A0A0F9GYC3_9ZZZZ</name>
<protein>
    <submittedName>
        <fullName evidence="1">Uncharacterized protein</fullName>
    </submittedName>
</protein>
<comment type="caution">
    <text evidence="1">The sequence shown here is derived from an EMBL/GenBank/DDBJ whole genome shotgun (WGS) entry which is preliminary data.</text>
</comment>
<gene>
    <name evidence="1" type="ORF">LCGC14_1770800</name>
</gene>